<protein>
    <recommendedName>
        <fullName evidence="2">Secretion system C-terminal sorting domain-containing protein</fullName>
    </recommendedName>
</protein>
<dbReference type="Pfam" id="PF13573">
    <property type="entry name" value="SprB"/>
    <property type="match status" value="2"/>
</dbReference>
<dbReference type="InterPro" id="IPR025667">
    <property type="entry name" value="SprB_repeat"/>
</dbReference>
<dbReference type="InterPro" id="IPR026444">
    <property type="entry name" value="Secre_tail"/>
</dbReference>
<dbReference type="EMBL" id="SNRY01000999">
    <property type="protein sequence ID" value="KAA6334425.1"/>
    <property type="molecule type" value="Genomic_DNA"/>
</dbReference>
<feature type="non-terminal residue" evidence="1">
    <location>
        <position position="1"/>
    </location>
</feature>
<dbReference type="AlphaFoldDB" id="A0A5J4RM10"/>
<evidence type="ECO:0008006" key="2">
    <source>
        <dbReference type="Google" id="ProtNLM"/>
    </source>
</evidence>
<sequence length="569" mass="62792">GVLTPEPLIEVDGVKQSRLKGLKKGEYYVYVNDQNYEFVDPKTLENECGCIAADTIFIDEPSALSVEISERHYITYNGDKDGVLVAHGRGGSPFLSSDGKPFPYEYEWSKAITSGDSIYKIANDSVLANISSGRYKVKITDRNGVETTSAVFNLIQPDPLEVTVKVLQGLNCTGEGIGQAEVVVTGGTKPYSYFWERGDTTCVIKELFQGIYSVVVRDGRYLDSKANYRTKKAFVEIDPPNGMDIKATIKEPSCHSNVDGSIDLVVTGGVAPYAYLWNDETKEAVRKGLAAGKYEVAVTDANDCKVIAKYTLEEPAALVANIGDDFTLCKDQSVTLNGSLGIDSIAYRWTKDGTEVSTDSLYKVNSAGVYRLTVTNRAGCTAYDEVVVKQSDNELVADFVVASKIPNNANVYAINITRTNYDRVDWLMPAEAVILEQTDDQVQFSISKNGYYMIGLAGYRGQCKNILYKRIEVVNKGDINEYNESEPFLRTFTVYPNPDEGNFKVSVELREATDYTLSLSDGQSAVIETKEITNSAGKDTVFDMPGKPGVYYLRFVSKEMTSVFKIMTN</sequence>
<gene>
    <name evidence="1" type="ORF">EZS27_017248</name>
</gene>
<name>A0A5J4RM10_9ZZZZ</name>
<reference evidence="1" key="1">
    <citation type="submission" date="2019-03" db="EMBL/GenBank/DDBJ databases">
        <title>Single cell metagenomics reveals metabolic interactions within the superorganism composed of flagellate Streblomastix strix and complex community of Bacteroidetes bacteria on its surface.</title>
        <authorList>
            <person name="Treitli S.C."/>
            <person name="Kolisko M."/>
            <person name="Husnik F."/>
            <person name="Keeling P."/>
            <person name="Hampl V."/>
        </authorList>
    </citation>
    <scope>NUCLEOTIDE SEQUENCE</scope>
    <source>
        <strain evidence="1">STM</strain>
    </source>
</reference>
<evidence type="ECO:0000313" key="1">
    <source>
        <dbReference type="EMBL" id="KAA6334425.1"/>
    </source>
</evidence>
<dbReference type="NCBIfam" id="TIGR04183">
    <property type="entry name" value="Por_Secre_tail"/>
    <property type="match status" value="1"/>
</dbReference>
<comment type="caution">
    <text evidence="1">The sequence shown here is derived from an EMBL/GenBank/DDBJ whole genome shotgun (WGS) entry which is preliminary data.</text>
</comment>
<accession>A0A5J4RM10</accession>
<proteinExistence type="predicted"/>
<organism evidence="1">
    <name type="scientific">termite gut metagenome</name>
    <dbReference type="NCBI Taxonomy" id="433724"/>
    <lineage>
        <taxon>unclassified sequences</taxon>
        <taxon>metagenomes</taxon>
        <taxon>organismal metagenomes</taxon>
    </lineage>
</organism>
<dbReference type="Gene3D" id="2.60.40.740">
    <property type="match status" value="1"/>
</dbReference>